<name>A0A564YBM1_HYMDI</name>
<dbReference type="Proteomes" id="UP000321570">
    <property type="component" value="Unassembled WGS sequence"/>
</dbReference>
<protein>
    <submittedName>
        <fullName evidence="1">Uncharacterized protein</fullName>
    </submittedName>
</protein>
<proteinExistence type="predicted"/>
<organism evidence="1 2">
    <name type="scientific">Hymenolepis diminuta</name>
    <name type="common">Rat tapeworm</name>
    <dbReference type="NCBI Taxonomy" id="6216"/>
    <lineage>
        <taxon>Eukaryota</taxon>
        <taxon>Metazoa</taxon>
        <taxon>Spiralia</taxon>
        <taxon>Lophotrochozoa</taxon>
        <taxon>Platyhelminthes</taxon>
        <taxon>Cestoda</taxon>
        <taxon>Eucestoda</taxon>
        <taxon>Cyclophyllidea</taxon>
        <taxon>Hymenolepididae</taxon>
        <taxon>Hymenolepis</taxon>
    </lineage>
</organism>
<evidence type="ECO:0000313" key="1">
    <source>
        <dbReference type="EMBL" id="VUZ44662.1"/>
    </source>
</evidence>
<sequence length="100" mass="11345">LVSGTQPEESAEVVKKVLDTYKTWASKFSLFDHNPRPVAELTNSLNTVMQLEQSARPLPPRMTSEVIGYWLQRTADAFQPALLGNLTFRELGQRLEERAQ</sequence>
<feature type="non-terminal residue" evidence="1">
    <location>
        <position position="100"/>
    </location>
</feature>
<accession>A0A564YBM1</accession>
<dbReference type="EMBL" id="CABIJS010000144">
    <property type="protein sequence ID" value="VUZ44662.1"/>
    <property type="molecule type" value="Genomic_DNA"/>
</dbReference>
<reference evidence="1 2" key="1">
    <citation type="submission" date="2019-07" db="EMBL/GenBank/DDBJ databases">
        <authorList>
            <person name="Jastrzebski P J."/>
            <person name="Paukszto L."/>
            <person name="Jastrzebski P J."/>
        </authorList>
    </citation>
    <scope>NUCLEOTIDE SEQUENCE [LARGE SCALE GENOMIC DNA]</scope>
    <source>
        <strain evidence="1 2">WMS-il1</strain>
    </source>
</reference>
<gene>
    <name evidence="1" type="ORF">WMSIL1_LOCUS4865</name>
</gene>
<keyword evidence="2" id="KW-1185">Reference proteome</keyword>
<feature type="non-terminal residue" evidence="1">
    <location>
        <position position="1"/>
    </location>
</feature>
<dbReference type="AlphaFoldDB" id="A0A564YBM1"/>
<evidence type="ECO:0000313" key="2">
    <source>
        <dbReference type="Proteomes" id="UP000321570"/>
    </source>
</evidence>